<dbReference type="Proteomes" id="UP000232673">
    <property type="component" value="Unassembled WGS sequence"/>
</dbReference>
<keyword evidence="1" id="KW-0812">Transmembrane</keyword>
<evidence type="ECO:0000313" key="2">
    <source>
        <dbReference type="EMBL" id="PKD19464.1"/>
    </source>
</evidence>
<feature type="transmembrane region" description="Helical" evidence="1">
    <location>
        <begin position="294"/>
        <end position="312"/>
    </location>
</feature>
<feature type="transmembrane region" description="Helical" evidence="1">
    <location>
        <begin position="332"/>
        <end position="351"/>
    </location>
</feature>
<keyword evidence="1" id="KW-0472">Membrane</keyword>
<feature type="transmembrane region" description="Helical" evidence="1">
    <location>
        <begin position="123"/>
        <end position="152"/>
    </location>
</feature>
<feature type="transmembrane region" description="Helical" evidence="1">
    <location>
        <begin position="91"/>
        <end position="111"/>
    </location>
</feature>
<organism evidence="2 3">
    <name type="scientific">Salegentibacter salinarum</name>
    <dbReference type="NCBI Taxonomy" id="447422"/>
    <lineage>
        <taxon>Bacteria</taxon>
        <taxon>Pseudomonadati</taxon>
        <taxon>Bacteroidota</taxon>
        <taxon>Flavobacteriia</taxon>
        <taxon>Flavobacteriales</taxon>
        <taxon>Flavobacteriaceae</taxon>
        <taxon>Salegentibacter</taxon>
    </lineage>
</organism>
<evidence type="ECO:0000256" key="1">
    <source>
        <dbReference type="SAM" id="Phobius"/>
    </source>
</evidence>
<gene>
    <name evidence="2" type="ORF">APR41_16010</name>
</gene>
<feature type="transmembrane region" description="Helical" evidence="1">
    <location>
        <begin position="20"/>
        <end position="41"/>
    </location>
</feature>
<comment type="caution">
    <text evidence="2">The sequence shown here is derived from an EMBL/GenBank/DDBJ whole genome shotgun (WGS) entry which is preliminary data.</text>
</comment>
<reference evidence="2 3" key="1">
    <citation type="submission" date="2015-10" db="EMBL/GenBank/DDBJ databases">
        <title>Draft genome sequence of Salegentibacter salinarum KCTC 12975.</title>
        <authorList>
            <person name="Lin W."/>
            <person name="Zheng Q."/>
        </authorList>
    </citation>
    <scope>NUCLEOTIDE SEQUENCE [LARGE SCALE GENOMIC DNA]</scope>
    <source>
        <strain evidence="2 3">KCTC 12975</strain>
    </source>
</reference>
<dbReference type="STRING" id="447422.SAMN05660903_03261"/>
<accession>A0A2N0TXK0</accession>
<dbReference type="EMBL" id="LKTS01000013">
    <property type="protein sequence ID" value="PKD19464.1"/>
    <property type="molecule type" value="Genomic_DNA"/>
</dbReference>
<protein>
    <recommendedName>
        <fullName evidence="4">Glycosyltransferase RgtA/B/C/D-like domain-containing protein</fullName>
    </recommendedName>
</protein>
<evidence type="ECO:0008006" key="4">
    <source>
        <dbReference type="Google" id="ProtNLM"/>
    </source>
</evidence>
<dbReference type="AlphaFoldDB" id="A0A2N0TXK0"/>
<dbReference type="RefSeq" id="WP_079714254.1">
    <property type="nucleotide sequence ID" value="NZ_FUZC01000017.1"/>
</dbReference>
<keyword evidence="3" id="KW-1185">Reference proteome</keyword>
<proteinExistence type="predicted"/>
<sequence>MILLPFIFLSLLTVYKKSPFVALISGYYLLIILLVLAIFSLEHTFRGIDYFISDEAVYFYNLDISEAAKQDRILWFNIVQTVKSTDFEFGFFSKIIHLVIIPFLIFVLWRLTNSRKSLFIPLFFPYILFLSQTALRDIWLFTFSLIFIYAFFNFKGKYRILILVLSVFFIVGMRPFYLGLLLFALLGVYILEIILKKKEGNFFKKFLKYVVLSALSISGIFVVFKNKINSYLFSIEVLLEDGFSKAQDTAIEASLTGEYFIYSFVRFVFTPIPTSMFQEIYSNGASEFGYTNDLLRLLSQISLYLSFFYIIFNIRKLKGVILEYFFKEKELLAYLLFTLGTISIYGLYHGGGGHSRVKLPLYVLAGITVILIKKYKLRRNA</sequence>
<feature type="transmembrane region" description="Helical" evidence="1">
    <location>
        <begin position="206"/>
        <end position="224"/>
    </location>
</feature>
<feature type="transmembrane region" description="Helical" evidence="1">
    <location>
        <begin position="357"/>
        <end position="375"/>
    </location>
</feature>
<keyword evidence="1" id="KW-1133">Transmembrane helix</keyword>
<name>A0A2N0TXK0_9FLAO</name>
<feature type="transmembrane region" description="Helical" evidence="1">
    <location>
        <begin position="158"/>
        <end position="186"/>
    </location>
</feature>
<evidence type="ECO:0000313" key="3">
    <source>
        <dbReference type="Proteomes" id="UP000232673"/>
    </source>
</evidence>